<keyword evidence="1" id="KW-0175">Coiled coil</keyword>
<dbReference type="GO" id="GO:0009295">
    <property type="term" value="C:nucleoid"/>
    <property type="evidence" value="ECO:0007669"/>
    <property type="project" value="InterPro"/>
</dbReference>
<dbReference type="eggNOG" id="COG0419">
    <property type="taxonomic scope" value="Bacteria"/>
</dbReference>
<dbReference type="AlphaFoldDB" id="D2QNM1"/>
<proteinExistence type="predicted"/>
<keyword evidence="4" id="KW-1185">Reference proteome</keyword>
<dbReference type="Proteomes" id="UP000002028">
    <property type="component" value="Chromosome"/>
</dbReference>
<dbReference type="GO" id="GO:0003677">
    <property type="term" value="F:DNA binding"/>
    <property type="evidence" value="ECO:0007669"/>
    <property type="project" value="InterPro"/>
</dbReference>
<evidence type="ECO:0000259" key="2">
    <source>
        <dbReference type="Pfam" id="PF04310"/>
    </source>
</evidence>
<sequence>MKNFPRIYSLSTVGLIHHGDYDYLFHPFRTDFIGDSGAGKSMIADLLQLILVGSDKFKSATEASGGKREPEGMVIIDKEKRGLSYAFINVETAPKQYVVIGAYLQSGNSRSRAFVVQSGNEFIGKSLKPLPQPLCYQDLIRTNDNAIVPLEQLGMYLFERSMTLRYYDQFPEYHSLLIANELLPLKLSADKQSLIDYAKIIRSFARGHKISAEKSDVLQEFLFGKGQRDDLHRQLQDAQRSFEKDMQSHGSNLAAIKLFNEQLGHFKQLLQLETDHKNAKSTWATANYHHSSQILDQCQQTVAQMCAGLNNEFARLSTIRTEVDNLQLTIPQKLIKAGAAYEAAIKKASNLEATAKSIQQVKNWLESIGTDATLEQLTELFKTDQLRQVQHHQIVTLSSILHDSGLTKSFAESAWVKGYEAGYEEYRHQLDKLSNAIAEKKQLAQLSNLDNPHSLSYWAAHLNRPLTIEEESTLRYFQKYPNKKPIPKEAARYIPIAEHLFSKLTLKPDSKGYWVSLAGVWEYIHQVKDPLFTTSDRQLLQTKLQDWNDHIMSDITKLEEQLKKLIKLYECISNTANINSLLSAYEERTQVESFKFNPDWKITLGDFENLLTIYSEYASTIKDAIEQAGKDVKDANEKAQQAVIEGNLLKEITQLLEKWPKPDSYVLILKQLLPNDIQFILQTNSASLSTANNVQLLRDELNLKQQNRLTIEKWQESLNSLITAREQYKMAEELCIKIHSKLPSEKISMTADKVNELDKNHNICWNSYKVKYEHLAEHYLKEQKYIAEDANFKFTTLALEVLPAPLHKNIISGDDVIEAIENELYRINNQAKQVADSKIRKVGTIVSKLGDIIDQHRQSRSAIQAFFRQQVKPISKTYNVRLNWQTGELSDTWINTFADLIEHLDTPLFQDAPVDIDQLRTKVNVEDLLKTAFKQNNASKNLEVPDILNPFAYYSLAFGMETEGGQPNKGSTGQTYAALALLNIARLSIIEAGSSDKPASGLRFMPIDEAEGLGSNFTMLAEIARQYDYQLITMSIGPVGRYQESQQHVYMLHKDQETDDALNYPPFAVLSAQDAHLLTYRNNAKN</sequence>
<feature type="coiled-coil region" evidence="1">
    <location>
        <begin position="548"/>
        <end position="575"/>
    </location>
</feature>
<organism evidence="3 4">
    <name type="scientific">Spirosoma linguale (strain ATCC 33905 / DSM 74 / LMG 10896 / Claus 1)</name>
    <dbReference type="NCBI Taxonomy" id="504472"/>
    <lineage>
        <taxon>Bacteria</taxon>
        <taxon>Pseudomonadati</taxon>
        <taxon>Bacteroidota</taxon>
        <taxon>Cytophagia</taxon>
        <taxon>Cytophagales</taxon>
        <taxon>Cytophagaceae</taxon>
        <taxon>Spirosoma</taxon>
    </lineage>
</organism>
<dbReference type="RefSeq" id="WP_012929061.1">
    <property type="nucleotide sequence ID" value="NC_013730.1"/>
</dbReference>
<reference evidence="3 4" key="1">
    <citation type="journal article" date="2010" name="Stand. Genomic Sci.">
        <title>Complete genome sequence of Spirosoma linguale type strain (1).</title>
        <authorList>
            <person name="Lail K."/>
            <person name="Sikorski J."/>
            <person name="Saunders E."/>
            <person name="Lapidus A."/>
            <person name="Glavina Del Rio T."/>
            <person name="Copeland A."/>
            <person name="Tice H."/>
            <person name="Cheng J.-F."/>
            <person name="Lucas S."/>
            <person name="Nolan M."/>
            <person name="Bruce D."/>
            <person name="Goodwin L."/>
            <person name="Pitluck S."/>
            <person name="Ivanova N."/>
            <person name="Mavromatis K."/>
            <person name="Ovchinnikova G."/>
            <person name="Pati A."/>
            <person name="Chen A."/>
            <person name="Palaniappan K."/>
            <person name="Land M."/>
            <person name="Hauser L."/>
            <person name="Chang Y.-J."/>
            <person name="Jeffries C.D."/>
            <person name="Chain P."/>
            <person name="Brettin T."/>
            <person name="Detter J.C."/>
            <person name="Schuetze A."/>
            <person name="Rohde M."/>
            <person name="Tindall B.J."/>
            <person name="Goeker M."/>
            <person name="Bristow J."/>
            <person name="Eisen J.A."/>
            <person name="Markowitz V."/>
            <person name="Hugenholtz P."/>
            <person name="Kyrpides N.C."/>
            <person name="Klenk H.-P."/>
            <person name="Chen F."/>
        </authorList>
    </citation>
    <scope>NUCLEOTIDE SEQUENCE [LARGE SCALE GENOMIC DNA]</scope>
    <source>
        <strain evidence="4">ATCC 33905 / DSM 74 / LMG 10896 / Claus 1</strain>
    </source>
</reference>
<dbReference type="GO" id="GO:0030261">
    <property type="term" value="P:chromosome condensation"/>
    <property type="evidence" value="ECO:0007669"/>
    <property type="project" value="InterPro"/>
</dbReference>
<dbReference type="Gene3D" id="3.40.1140.10">
    <property type="match status" value="1"/>
</dbReference>
<dbReference type="GO" id="GO:0007059">
    <property type="term" value="P:chromosome segregation"/>
    <property type="evidence" value="ECO:0007669"/>
    <property type="project" value="InterPro"/>
</dbReference>
<dbReference type="STRING" id="504472.Slin_4578"/>
<feature type="coiled-coil region" evidence="1">
    <location>
        <begin position="416"/>
        <end position="443"/>
    </location>
</feature>
<protein>
    <recommendedName>
        <fullName evidence="2">MukB N-terminal domain-containing protein</fullName>
    </recommendedName>
</protein>
<feature type="coiled-coil region" evidence="1">
    <location>
        <begin position="618"/>
        <end position="645"/>
    </location>
</feature>
<feature type="domain" description="MukB N-terminal" evidence="2">
    <location>
        <begin position="30"/>
        <end position="223"/>
    </location>
</feature>
<dbReference type="Pfam" id="PF04310">
    <property type="entry name" value="MukB"/>
    <property type="match status" value="1"/>
</dbReference>
<gene>
    <name evidence="3" type="ordered locus">Slin_4578</name>
</gene>
<name>D2QNM1_SPILD</name>
<dbReference type="HOGENOM" id="CLU_286332_0_0_10"/>
<accession>D2QNM1</accession>
<evidence type="ECO:0000313" key="4">
    <source>
        <dbReference type="Proteomes" id="UP000002028"/>
    </source>
</evidence>
<dbReference type="KEGG" id="sli:Slin_4578"/>
<dbReference type="EMBL" id="CP001769">
    <property type="protein sequence ID" value="ADB40557.1"/>
    <property type="molecule type" value="Genomic_DNA"/>
</dbReference>
<dbReference type="GO" id="GO:0005524">
    <property type="term" value="F:ATP binding"/>
    <property type="evidence" value="ECO:0007669"/>
    <property type="project" value="InterPro"/>
</dbReference>
<evidence type="ECO:0000313" key="3">
    <source>
        <dbReference type="EMBL" id="ADB40557.1"/>
    </source>
</evidence>
<dbReference type="InterPro" id="IPR007406">
    <property type="entry name" value="MukB_N_dom"/>
</dbReference>
<evidence type="ECO:0000256" key="1">
    <source>
        <dbReference type="SAM" id="Coils"/>
    </source>
</evidence>